<keyword evidence="2" id="KW-1185">Reference proteome</keyword>
<organism evidence="1 2">
    <name type="scientific">Bugula neritina</name>
    <name type="common">Brown bryozoan</name>
    <name type="synonym">Sertularia neritina</name>
    <dbReference type="NCBI Taxonomy" id="10212"/>
    <lineage>
        <taxon>Eukaryota</taxon>
        <taxon>Metazoa</taxon>
        <taxon>Spiralia</taxon>
        <taxon>Lophotrochozoa</taxon>
        <taxon>Bryozoa</taxon>
        <taxon>Gymnolaemata</taxon>
        <taxon>Cheilostomatida</taxon>
        <taxon>Flustrina</taxon>
        <taxon>Buguloidea</taxon>
        <taxon>Bugulidae</taxon>
        <taxon>Bugula</taxon>
    </lineage>
</organism>
<evidence type="ECO:0000313" key="1">
    <source>
        <dbReference type="EMBL" id="KAF6024542.1"/>
    </source>
</evidence>
<reference evidence="1" key="1">
    <citation type="submission" date="2020-06" db="EMBL/GenBank/DDBJ databases">
        <title>Draft genome of Bugula neritina, a colonial animal packing powerful symbionts and potential medicines.</title>
        <authorList>
            <person name="Rayko M."/>
        </authorList>
    </citation>
    <scope>NUCLEOTIDE SEQUENCE [LARGE SCALE GENOMIC DNA]</scope>
    <source>
        <strain evidence="1">Kwan_BN1</strain>
    </source>
</reference>
<accession>A0A7J7JE11</accession>
<evidence type="ECO:0000313" key="2">
    <source>
        <dbReference type="Proteomes" id="UP000593567"/>
    </source>
</evidence>
<dbReference type="EMBL" id="VXIV02002561">
    <property type="protein sequence ID" value="KAF6024542.1"/>
    <property type="molecule type" value="Genomic_DNA"/>
</dbReference>
<gene>
    <name evidence="1" type="ORF">EB796_017162</name>
</gene>
<dbReference type="AlphaFoldDB" id="A0A7J7JE11"/>
<name>A0A7J7JE11_BUGNE</name>
<protein>
    <submittedName>
        <fullName evidence="1">Uncharacterized protein</fullName>
    </submittedName>
</protein>
<proteinExistence type="predicted"/>
<sequence length="82" mass="9061">MSAHLFMLKVELPPSHLLTLFSGQRAEGEVVVLTLGLLIPHSLHILHPTEVTFIKTACLTRALASTCQHKPFLLRSFDAAFP</sequence>
<comment type="caution">
    <text evidence="1">The sequence shown here is derived from an EMBL/GenBank/DDBJ whole genome shotgun (WGS) entry which is preliminary data.</text>
</comment>
<dbReference type="Proteomes" id="UP000593567">
    <property type="component" value="Unassembled WGS sequence"/>
</dbReference>